<proteinExistence type="predicted"/>
<feature type="compositionally biased region" description="Polar residues" evidence="1">
    <location>
        <begin position="78"/>
        <end position="92"/>
    </location>
</feature>
<gene>
    <name evidence="3" type="ORF">TNCT_586722</name>
</gene>
<keyword evidence="2" id="KW-1133">Transmembrane helix</keyword>
<keyword evidence="2" id="KW-0812">Transmembrane</keyword>
<evidence type="ECO:0000313" key="4">
    <source>
        <dbReference type="Proteomes" id="UP000887116"/>
    </source>
</evidence>
<sequence>MAYFSEPNGCRGWWSSKTGLEQKLIILSTLLFIVTFALVITVAVLKNQSKSGDPCPTTVAPTTAPTGSTESTTVTADPSPTTSVDPSQTTSVDPSQTTSVDPSTSVSSEPSTEPQSSPDLSSTTTTTKPKPEEPENPKPEDPAKDKSTQQVNSPLILSSDPIKMEKTFPSKDINKELLKIVGA</sequence>
<name>A0A8X6J1T7_TRICU</name>
<dbReference type="EMBL" id="BMAO01033205">
    <property type="protein sequence ID" value="GFQ87765.1"/>
    <property type="molecule type" value="Genomic_DNA"/>
</dbReference>
<feature type="region of interest" description="Disordered" evidence="1">
    <location>
        <begin position="48"/>
        <end position="163"/>
    </location>
</feature>
<dbReference type="OrthoDB" id="6437224at2759"/>
<dbReference type="AlphaFoldDB" id="A0A8X6J1T7"/>
<feature type="compositionally biased region" description="Basic and acidic residues" evidence="1">
    <location>
        <begin position="129"/>
        <end position="147"/>
    </location>
</feature>
<feature type="compositionally biased region" description="Low complexity" evidence="1">
    <location>
        <begin position="93"/>
        <end position="128"/>
    </location>
</feature>
<accession>A0A8X6J1T7</accession>
<evidence type="ECO:0000313" key="3">
    <source>
        <dbReference type="EMBL" id="GFQ87765.1"/>
    </source>
</evidence>
<reference evidence="3" key="1">
    <citation type="submission" date="2020-07" db="EMBL/GenBank/DDBJ databases">
        <title>Multicomponent nature underlies the extraordinary mechanical properties of spider dragline silk.</title>
        <authorList>
            <person name="Kono N."/>
            <person name="Nakamura H."/>
            <person name="Mori M."/>
            <person name="Yoshida Y."/>
            <person name="Ohtoshi R."/>
            <person name="Malay A.D."/>
            <person name="Moran D.A.P."/>
            <person name="Tomita M."/>
            <person name="Numata K."/>
            <person name="Arakawa K."/>
        </authorList>
    </citation>
    <scope>NUCLEOTIDE SEQUENCE</scope>
</reference>
<dbReference type="Proteomes" id="UP000887116">
    <property type="component" value="Unassembled WGS sequence"/>
</dbReference>
<evidence type="ECO:0000256" key="1">
    <source>
        <dbReference type="SAM" id="MobiDB-lite"/>
    </source>
</evidence>
<keyword evidence="4" id="KW-1185">Reference proteome</keyword>
<protein>
    <submittedName>
        <fullName evidence="3">Uncharacterized protein</fullName>
    </submittedName>
</protein>
<evidence type="ECO:0000256" key="2">
    <source>
        <dbReference type="SAM" id="Phobius"/>
    </source>
</evidence>
<comment type="caution">
    <text evidence="3">The sequence shown here is derived from an EMBL/GenBank/DDBJ whole genome shotgun (WGS) entry which is preliminary data.</text>
</comment>
<keyword evidence="2" id="KW-0472">Membrane</keyword>
<organism evidence="3 4">
    <name type="scientific">Trichonephila clavata</name>
    <name type="common">Joro spider</name>
    <name type="synonym">Nephila clavata</name>
    <dbReference type="NCBI Taxonomy" id="2740835"/>
    <lineage>
        <taxon>Eukaryota</taxon>
        <taxon>Metazoa</taxon>
        <taxon>Ecdysozoa</taxon>
        <taxon>Arthropoda</taxon>
        <taxon>Chelicerata</taxon>
        <taxon>Arachnida</taxon>
        <taxon>Araneae</taxon>
        <taxon>Araneomorphae</taxon>
        <taxon>Entelegynae</taxon>
        <taxon>Araneoidea</taxon>
        <taxon>Nephilidae</taxon>
        <taxon>Trichonephila</taxon>
    </lineage>
</organism>
<feature type="compositionally biased region" description="Low complexity" evidence="1">
    <location>
        <begin position="54"/>
        <end position="76"/>
    </location>
</feature>
<feature type="transmembrane region" description="Helical" evidence="2">
    <location>
        <begin position="24"/>
        <end position="45"/>
    </location>
</feature>